<keyword evidence="3" id="KW-0804">Transcription</keyword>
<dbReference type="GO" id="GO:0019185">
    <property type="term" value="C:snRNA-activating protein complex"/>
    <property type="evidence" value="ECO:0007669"/>
    <property type="project" value="TreeGrafter"/>
</dbReference>
<dbReference type="PROSITE" id="PS51294">
    <property type="entry name" value="HTH_MYB"/>
    <property type="match status" value="1"/>
</dbReference>
<feature type="compositionally biased region" description="Basic residues" evidence="5">
    <location>
        <begin position="340"/>
        <end position="349"/>
    </location>
</feature>
<dbReference type="Gene3D" id="1.10.10.60">
    <property type="entry name" value="Homeodomain-like"/>
    <property type="match status" value="2"/>
</dbReference>
<feature type="compositionally biased region" description="Low complexity" evidence="5">
    <location>
        <begin position="359"/>
        <end position="371"/>
    </location>
</feature>
<dbReference type="Proteomes" id="UP000006591">
    <property type="component" value="Chromosome 3"/>
</dbReference>
<dbReference type="PANTHER" id="PTHR46621:SF1">
    <property type="entry name" value="SNRNA-ACTIVATING PROTEIN COMPLEX SUBUNIT 4"/>
    <property type="match status" value="1"/>
</dbReference>
<evidence type="ECO:0000259" key="6">
    <source>
        <dbReference type="PROSITE" id="PS50090"/>
    </source>
</evidence>
<sequence length="418" mass="46971">MFNWINIAVALGTHRTPFQCLARYQQSFNHCILSKDCAKEEDLQLKAAVNTFGINWWRKTLNPDSSRVGRWSLDDDKRLMLNKIAQFIPGHARSQCNEDLWEWRPEEDSKVLVSVDEFGPCWSKIAGMKIPHCTHNMCLRRWRKLCQDKLPSVKAAQQMKKAIFQSNFLIEKQSDLLNPKGLNPISSYLMSLIHSEVDGSDENAAIVETMGCSISVYNEVAMKQKTGSPSVGVEGTAKKRMRGSLSLMSQAARMTTVSKPSLSALWRETLNPESSKVGSWSLDEDKRLMVPVKLFGSGSWNKILLSSFLVAQSQCNESFYESLFLNLLMVRLVNTATTSSRRKSSRSGSKKQSDESLAVSDDVNNSSNCSCGVRKRKRSKKKMRGSISDDHEVVIENASISVGEGTAKKRRRGTISLW</sequence>
<feature type="region of interest" description="Disordered" evidence="5">
    <location>
        <begin position="338"/>
        <end position="387"/>
    </location>
</feature>
<reference evidence="8" key="1">
    <citation type="submission" date="2015-04" db="UniProtKB">
        <authorList>
            <consortium name="EnsemblPlants"/>
        </authorList>
    </citation>
    <scope>IDENTIFICATION</scope>
    <source>
        <strain evidence="8">SL10</strain>
    </source>
</reference>
<organism evidence="8">
    <name type="scientific">Oryza nivara</name>
    <name type="common">Indian wild rice</name>
    <name type="synonym">Oryza sativa f. spontanea</name>
    <dbReference type="NCBI Taxonomy" id="4536"/>
    <lineage>
        <taxon>Eukaryota</taxon>
        <taxon>Viridiplantae</taxon>
        <taxon>Streptophyta</taxon>
        <taxon>Embryophyta</taxon>
        <taxon>Tracheophyta</taxon>
        <taxon>Spermatophyta</taxon>
        <taxon>Magnoliopsida</taxon>
        <taxon>Liliopsida</taxon>
        <taxon>Poales</taxon>
        <taxon>Poaceae</taxon>
        <taxon>BOP clade</taxon>
        <taxon>Oryzoideae</taxon>
        <taxon>Oryzeae</taxon>
        <taxon>Oryzinae</taxon>
        <taxon>Oryza</taxon>
    </lineage>
</organism>
<keyword evidence="1" id="KW-0805">Transcription regulation</keyword>
<keyword evidence="4" id="KW-0539">Nucleus</keyword>
<evidence type="ECO:0000313" key="8">
    <source>
        <dbReference type="EnsemblPlants" id="ONIVA03G11870.1"/>
    </source>
</evidence>
<dbReference type="InterPro" id="IPR017930">
    <property type="entry name" value="Myb_dom"/>
</dbReference>
<dbReference type="Pfam" id="PF00249">
    <property type="entry name" value="Myb_DNA-binding"/>
    <property type="match status" value="1"/>
</dbReference>
<keyword evidence="9" id="KW-1185">Reference proteome</keyword>
<evidence type="ECO:0000313" key="9">
    <source>
        <dbReference type="Proteomes" id="UP000006591"/>
    </source>
</evidence>
<dbReference type="PANTHER" id="PTHR46621">
    <property type="entry name" value="SNRNA-ACTIVATING PROTEIN COMPLEX SUBUNIT 4"/>
    <property type="match status" value="1"/>
</dbReference>
<dbReference type="InterPro" id="IPR001005">
    <property type="entry name" value="SANT/Myb"/>
</dbReference>
<evidence type="ECO:0000256" key="1">
    <source>
        <dbReference type="ARBA" id="ARBA00023015"/>
    </source>
</evidence>
<dbReference type="GO" id="GO:0001006">
    <property type="term" value="F:RNA polymerase III type 3 promoter sequence-specific DNA binding"/>
    <property type="evidence" value="ECO:0007669"/>
    <property type="project" value="TreeGrafter"/>
</dbReference>
<dbReference type="GO" id="GO:0000978">
    <property type="term" value="F:RNA polymerase II cis-regulatory region sequence-specific DNA binding"/>
    <property type="evidence" value="ECO:0007669"/>
    <property type="project" value="TreeGrafter"/>
</dbReference>
<feature type="domain" description="Myb-like" evidence="6">
    <location>
        <begin position="103"/>
        <end position="146"/>
    </location>
</feature>
<proteinExistence type="predicted"/>
<evidence type="ECO:0000256" key="5">
    <source>
        <dbReference type="SAM" id="MobiDB-lite"/>
    </source>
</evidence>
<evidence type="ECO:0000256" key="4">
    <source>
        <dbReference type="ARBA" id="ARBA00023242"/>
    </source>
</evidence>
<evidence type="ECO:0000256" key="3">
    <source>
        <dbReference type="ARBA" id="ARBA00023163"/>
    </source>
</evidence>
<evidence type="ECO:0008006" key="10">
    <source>
        <dbReference type="Google" id="ProtNLM"/>
    </source>
</evidence>
<feature type="compositionally biased region" description="Basic residues" evidence="5">
    <location>
        <begin position="373"/>
        <end position="384"/>
    </location>
</feature>
<dbReference type="GO" id="GO:0042795">
    <property type="term" value="P:snRNA transcription by RNA polymerase II"/>
    <property type="evidence" value="ECO:0007669"/>
    <property type="project" value="TreeGrafter"/>
</dbReference>
<dbReference type="Gramene" id="ONIVA03G11870.1">
    <property type="protein sequence ID" value="ONIVA03G11870.1"/>
    <property type="gene ID" value="ONIVA03G11870"/>
</dbReference>
<name>A0A0E0GJZ0_ORYNI</name>
<feature type="domain" description="HTH myb-type" evidence="7">
    <location>
        <begin position="103"/>
        <end position="150"/>
    </location>
</feature>
<evidence type="ECO:0000256" key="2">
    <source>
        <dbReference type="ARBA" id="ARBA00023125"/>
    </source>
</evidence>
<dbReference type="SUPFAM" id="SSF46689">
    <property type="entry name" value="Homeodomain-like"/>
    <property type="match status" value="3"/>
</dbReference>
<reference evidence="8" key="2">
    <citation type="submission" date="2018-04" db="EMBL/GenBank/DDBJ databases">
        <title>OnivRS2 (Oryza nivara Reference Sequence Version 2).</title>
        <authorList>
            <person name="Zhang J."/>
            <person name="Kudrna D."/>
            <person name="Lee S."/>
            <person name="Talag J."/>
            <person name="Rajasekar S."/>
            <person name="Welchert J."/>
            <person name="Hsing Y.-I."/>
            <person name="Wing R.A."/>
        </authorList>
    </citation>
    <scope>NUCLEOTIDE SEQUENCE [LARGE SCALE GENOMIC DNA]</scope>
    <source>
        <strain evidence="8">SL10</strain>
    </source>
</reference>
<keyword evidence="2" id="KW-0238">DNA-binding</keyword>
<dbReference type="GO" id="GO:0042796">
    <property type="term" value="P:snRNA transcription by RNA polymerase III"/>
    <property type="evidence" value="ECO:0007669"/>
    <property type="project" value="TreeGrafter"/>
</dbReference>
<accession>A0A0E0GJZ0</accession>
<dbReference type="InterPro" id="IPR051575">
    <property type="entry name" value="Myb-like_DNA-bd"/>
</dbReference>
<dbReference type="InterPro" id="IPR009057">
    <property type="entry name" value="Homeodomain-like_sf"/>
</dbReference>
<dbReference type="AlphaFoldDB" id="A0A0E0GJZ0"/>
<dbReference type="eggNOG" id="KOG0048">
    <property type="taxonomic scope" value="Eukaryota"/>
</dbReference>
<evidence type="ECO:0000259" key="7">
    <source>
        <dbReference type="PROSITE" id="PS51294"/>
    </source>
</evidence>
<dbReference type="EnsemblPlants" id="ONIVA03G11870.1">
    <property type="protein sequence ID" value="ONIVA03G11870.1"/>
    <property type="gene ID" value="ONIVA03G11870"/>
</dbReference>
<protein>
    <recommendedName>
        <fullName evidence="10">Myb-like domain-containing protein</fullName>
    </recommendedName>
</protein>
<dbReference type="HOGENOM" id="CLU_657860_0_0_1"/>
<dbReference type="CDD" id="cd00167">
    <property type="entry name" value="SANT"/>
    <property type="match status" value="1"/>
</dbReference>
<dbReference type="STRING" id="4536.A0A0E0GJZ0"/>
<dbReference type="PROSITE" id="PS50090">
    <property type="entry name" value="MYB_LIKE"/>
    <property type="match status" value="1"/>
</dbReference>